<feature type="transmembrane region" description="Helical" evidence="1">
    <location>
        <begin position="114"/>
        <end position="131"/>
    </location>
</feature>
<accession>A0ABP4E8D2</accession>
<organism evidence="2 3">
    <name type="scientific">Nocardioides dubius</name>
    <dbReference type="NCBI Taxonomy" id="317019"/>
    <lineage>
        <taxon>Bacteria</taxon>
        <taxon>Bacillati</taxon>
        <taxon>Actinomycetota</taxon>
        <taxon>Actinomycetes</taxon>
        <taxon>Propionibacteriales</taxon>
        <taxon>Nocardioidaceae</taxon>
        <taxon>Nocardioides</taxon>
    </lineage>
</organism>
<name>A0ABP4E8D2_9ACTN</name>
<dbReference type="EMBL" id="BAAALG010000005">
    <property type="protein sequence ID" value="GAA1097773.1"/>
    <property type="molecule type" value="Genomic_DNA"/>
</dbReference>
<evidence type="ECO:0000256" key="1">
    <source>
        <dbReference type="SAM" id="Phobius"/>
    </source>
</evidence>
<evidence type="ECO:0000313" key="3">
    <source>
        <dbReference type="Proteomes" id="UP001501581"/>
    </source>
</evidence>
<dbReference type="Proteomes" id="UP001501581">
    <property type="component" value="Unassembled WGS sequence"/>
</dbReference>
<reference evidence="3" key="1">
    <citation type="journal article" date="2019" name="Int. J. Syst. Evol. Microbiol.">
        <title>The Global Catalogue of Microorganisms (GCM) 10K type strain sequencing project: providing services to taxonomists for standard genome sequencing and annotation.</title>
        <authorList>
            <consortium name="The Broad Institute Genomics Platform"/>
            <consortium name="The Broad Institute Genome Sequencing Center for Infectious Disease"/>
            <person name="Wu L."/>
            <person name="Ma J."/>
        </authorList>
    </citation>
    <scope>NUCLEOTIDE SEQUENCE [LARGE SCALE GENOMIC DNA]</scope>
    <source>
        <strain evidence="3">JCM 13008</strain>
    </source>
</reference>
<proteinExistence type="predicted"/>
<comment type="caution">
    <text evidence="2">The sequence shown here is derived from an EMBL/GenBank/DDBJ whole genome shotgun (WGS) entry which is preliminary data.</text>
</comment>
<keyword evidence="1" id="KW-0812">Transmembrane</keyword>
<keyword evidence="1" id="KW-0472">Membrane</keyword>
<keyword evidence="3" id="KW-1185">Reference proteome</keyword>
<dbReference type="RefSeq" id="WP_343992698.1">
    <property type="nucleotide sequence ID" value="NZ_BAAALG010000005.1"/>
</dbReference>
<feature type="transmembrane region" description="Helical" evidence="1">
    <location>
        <begin position="155"/>
        <end position="176"/>
    </location>
</feature>
<gene>
    <name evidence="2" type="ORF">GCM10009668_13760</name>
</gene>
<keyword evidence="1" id="KW-1133">Transmembrane helix</keyword>
<evidence type="ECO:0000313" key="2">
    <source>
        <dbReference type="EMBL" id="GAA1097773.1"/>
    </source>
</evidence>
<protein>
    <recommendedName>
        <fullName evidence="4">DUF3592 domain-containing protein</fullName>
    </recommendedName>
</protein>
<feature type="transmembrane region" description="Helical" evidence="1">
    <location>
        <begin position="73"/>
        <end position="93"/>
    </location>
</feature>
<evidence type="ECO:0008006" key="4">
    <source>
        <dbReference type="Google" id="ProtNLM"/>
    </source>
</evidence>
<feature type="transmembrane region" description="Helical" evidence="1">
    <location>
        <begin position="26"/>
        <end position="49"/>
    </location>
</feature>
<sequence length="299" mass="32253">MSTTDPAAQRHDEVVGQRGSARQLQLGIAGLVLLAAGAAAFGVAFSILAEEVRHTVLDDAFDDRATRLTSAPWSLPICFVVGFAAIALGALLYRRAILRYRGGERPWPLPGATGVIAFSCGFIALVPQWLAPVEVGSSPDSVFGGEATWGTGSWIAYRATIWLPLLLVVLSALACWRALRAHGADRSAAQERDRLLAVGRRTPGTVHELAVRTTSDDTGRRRVVGALVTIRFTDDAGTARHLERYVSASTVEVSSIRDVEVLYDPLRPDATTSIFLTFRPVPLPSDWVGPTAKERRRAS</sequence>